<evidence type="ECO:0000256" key="2">
    <source>
        <dbReference type="ARBA" id="ARBA00012438"/>
    </source>
</evidence>
<organism evidence="17 18">
    <name type="scientific">Desulfatibacillum aliphaticivorans</name>
    <dbReference type="NCBI Taxonomy" id="218208"/>
    <lineage>
        <taxon>Bacteria</taxon>
        <taxon>Pseudomonadati</taxon>
        <taxon>Thermodesulfobacteriota</taxon>
        <taxon>Desulfobacteria</taxon>
        <taxon>Desulfobacterales</taxon>
        <taxon>Desulfatibacillaceae</taxon>
        <taxon>Desulfatibacillum</taxon>
    </lineage>
</organism>
<dbReference type="Gene3D" id="1.20.120.160">
    <property type="entry name" value="HPT domain"/>
    <property type="match status" value="1"/>
</dbReference>
<dbReference type="PROSITE" id="PS50894">
    <property type="entry name" value="HPT"/>
    <property type="match status" value="1"/>
</dbReference>
<comment type="function">
    <text evidence="11">Involved in the transmission of sensory signals from the chemoreceptors to the flagellar motors. CheA is autophosphorylated; it can transfer its phosphate group to either CheB or CheY.</text>
</comment>
<dbReference type="SUPFAM" id="SSF160246">
    <property type="entry name" value="EspE N-terminal domain-like"/>
    <property type="match status" value="1"/>
</dbReference>
<dbReference type="eggNOG" id="COG0643">
    <property type="taxonomic scope" value="Bacteria"/>
</dbReference>
<sequence length="727" mass="80786">MNEADETLQIFFAETDDLLRSAEESLLRLENNPGSGGEVQEIFRAIHTMKSGSAMVGFTKVSEYSHLLENLLERVRGGQLTVTKPLVSFLLEDIDFLRKMVERGGRGEPEAEPEVLHARKSQLNRFLGMDAISEPEPKPASRSAPAPQAASQAPKAAKEKTAKAPAADGRRYYEIELKFRKDLFSWGQDPILLLLGLEEVADIVDVTADMSRLPDYESFDPYNLYISWRLTAKTKASLEEMEDVFMFVRDDNEISIEDITARYKEGVDIAVGERPLGEVLLERGAITKGDLDVALGKQKRLGEILVEEGKIDSSMLEQVVGQQEESRQTYRKTSVRVDVEKINHLVNLAEEIGIGLSRLQNFFGSVPDISGGEADQELENLLKVNREFQERVAQVRMFPLEGTFRRFQRIARDTAFEQGKRVRVSLIGVDTELDKEVIEHITDPLKHLVRNCVDHGIETPEEREAAGKLPEGVIEFRAFQKGGMILVRISDDGRGLDLDRIAEQAVEREIIQPGETVDNSNVLDIICQPGFSTASAITALSGRGVGMDVVRNEVEQLGGTMQIETEKGKGTTFTLSLPLTFALLEALHIKDQDRSYLIPLWGVVGTQEYDPAHVKFFGAGERLYTFRGEYVPVVHLSKVYGIDCGEDRVGGGSILVFIDTSRQRFGLLVDKVLDPHQVVVKSLESNFKSVAGISGATIMGDGSVALVMDLFALEEMFFNRSSARSDA</sequence>
<dbReference type="InterPro" id="IPR036641">
    <property type="entry name" value="HPT_dom_sf"/>
</dbReference>
<evidence type="ECO:0000259" key="14">
    <source>
        <dbReference type="PROSITE" id="PS50109"/>
    </source>
</evidence>
<dbReference type="Gene3D" id="1.10.287.560">
    <property type="entry name" value="Histidine kinase CheA-like, homodimeric domain"/>
    <property type="match status" value="1"/>
</dbReference>
<dbReference type="EMBL" id="CP001322">
    <property type="protein sequence ID" value="ACL06162.1"/>
    <property type="molecule type" value="Genomic_DNA"/>
</dbReference>
<keyword evidence="7" id="KW-0547">Nucleotide-binding</keyword>
<dbReference type="GO" id="GO:0006935">
    <property type="term" value="P:chemotaxis"/>
    <property type="evidence" value="ECO:0007669"/>
    <property type="project" value="UniProtKB-KW"/>
</dbReference>
<evidence type="ECO:0000256" key="8">
    <source>
        <dbReference type="ARBA" id="ARBA00022777"/>
    </source>
</evidence>
<dbReference type="FunFam" id="3.30.565.10:FF:000016">
    <property type="entry name" value="Chemotaxis protein CheA, putative"/>
    <property type="match status" value="1"/>
</dbReference>
<proteinExistence type="predicted"/>
<evidence type="ECO:0000256" key="3">
    <source>
        <dbReference type="ARBA" id="ARBA00021495"/>
    </source>
</evidence>
<protein>
    <recommendedName>
        <fullName evidence="3">Chemotaxis protein CheA</fullName>
        <ecNumber evidence="2">2.7.13.3</ecNumber>
    </recommendedName>
</protein>
<dbReference type="Gene3D" id="2.30.30.40">
    <property type="entry name" value="SH3 Domains"/>
    <property type="match status" value="1"/>
</dbReference>
<dbReference type="SMART" id="SM00073">
    <property type="entry name" value="HPT"/>
    <property type="match status" value="1"/>
</dbReference>
<gene>
    <name evidence="17" type="ordered locus">Dalk_4483</name>
</gene>
<dbReference type="AlphaFoldDB" id="B8FCJ9"/>
<evidence type="ECO:0000259" key="16">
    <source>
        <dbReference type="PROSITE" id="PS50894"/>
    </source>
</evidence>
<dbReference type="InterPro" id="IPR037257">
    <property type="entry name" value="T2SS_E_N_sf"/>
</dbReference>
<dbReference type="GO" id="GO:0000155">
    <property type="term" value="F:phosphorelay sensor kinase activity"/>
    <property type="evidence" value="ECO:0007669"/>
    <property type="project" value="InterPro"/>
</dbReference>
<dbReference type="PRINTS" id="PR00344">
    <property type="entry name" value="BCTRLSENSOR"/>
</dbReference>
<evidence type="ECO:0000256" key="6">
    <source>
        <dbReference type="ARBA" id="ARBA00022679"/>
    </source>
</evidence>
<dbReference type="InterPro" id="IPR036061">
    <property type="entry name" value="CheW-like_dom_sf"/>
</dbReference>
<feature type="domain" description="CheW-like" evidence="15">
    <location>
        <begin position="583"/>
        <end position="719"/>
    </location>
</feature>
<dbReference type="Pfam" id="PF01627">
    <property type="entry name" value="Hpt"/>
    <property type="match status" value="1"/>
</dbReference>
<dbReference type="eggNOG" id="COG2198">
    <property type="taxonomic scope" value="Bacteria"/>
</dbReference>
<dbReference type="InterPro" id="IPR005467">
    <property type="entry name" value="His_kinase_dom"/>
</dbReference>
<dbReference type="Pfam" id="PF01584">
    <property type="entry name" value="CheW"/>
    <property type="match status" value="1"/>
</dbReference>
<dbReference type="PROSITE" id="PS50109">
    <property type="entry name" value="HIS_KIN"/>
    <property type="match status" value="1"/>
</dbReference>
<keyword evidence="8 17" id="KW-0418">Kinase</keyword>
<keyword evidence="6" id="KW-0808">Transferase</keyword>
<dbReference type="InterPro" id="IPR004358">
    <property type="entry name" value="Sig_transdc_His_kin-like_C"/>
</dbReference>
<evidence type="ECO:0000256" key="10">
    <source>
        <dbReference type="ARBA" id="ARBA00023012"/>
    </source>
</evidence>
<keyword evidence="10" id="KW-0902">Two-component regulatory system</keyword>
<dbReference type="KEGG" id="dal:Dalk_4483"/>
<dbReference type="EC" id="2.7.13.3" evidence="2"/>
<dbReference type="InterPro" id="IPR051315">
    <property type="entry name" value="Bact_Chemotaxis_CheA"/>
</dbReference>
<evidence type="ECO:0000256" key="12">
    <source>
        <dbReference type="PROSITE-ProRule" id="PRU00110"/>
    </source>
</evidence>
<dbReference type="GO" id="GO:0005737">
    <property type="term" value="C:cytoplasm"/>
    <property type="evidence" value="ECO:0007669"/>
    <property type="project" value="InterPro"/>
</dbReference>
<dbReference type="Proteomes" id="UP000000739">
    <property type="component" value="Chromosome"/>
</dbReference>
<evidence type="ECO:0000313" key="18">
    <source>
        <dbReference type="Proteomes" id="UP000000739"/>
    </source>
</evidence>
<dbReference type="CDD" id="cd00088">
    <property type="entry name" value="HPT"/>
    <property type="match status" value="1"/>
</dbReference>
<keyword evidence="18" id="KW-1185">Reference proteome</keyword>
<evidence type="ECO:0000256" key="13">
    <source>
        <dbReference type="SAM" id="MobiDB-lite"/>
    </source>
</evidence>
<dbReference type="SUPFAM" id="SSF55874">
    <property type="entry name" value="ATPase domain of HSP90 chaperone/DNA topoisomerase II/histidine kinase"/>
    <property type="match status" value="1"/>
</dbReference>
<name>B8FCJ9_DESAL</name>
<evidence type="ECO:0000259" key="15">
    <source>
        <dbReference type="PROSITE" id="PS50851"/>
    </source>
</evidence>
<accession>B8FCJ9</accession>
<dbReference type="PANTHER" id="PTHR43395">
    <property type="entry name" value="SENSOR HISTIDINE KINASE CHEA"/>
    <property type="match status" value="1"/>
</dbReference>
<dbReference type="SUPFAM" id="SSF47226">
    <property type="entry name" value="Histidine-containing phosphotransfer domain, HPT domain"/>
    <property type="match status" value="1"/>
</dbReference>
<keyword evidence="4" id="KW-0145">Chemotaxis</keyword>
<dbReference type="InterPro" id="IPR004105">
    <property type="entry name" value="CheA-like_dim"/>
</dbReference>
<dbReference type="InterPro" id="IPR037006">
    <property type="entry name" value="CheA-like_homodim_sf"/>
</dbReference>
<evidence type="ECO:0000256" key="5">
    <source>
        <dbReference type="ARBA" id="ARBA00022553"/>
    </source>
</evidence>
<reference evidence="17 18" key="1">
    <citation type="journal article" date="2012" name="Environ. Microbiol.">
        <title>The genome sequence of Desulfatibacillum alkenivorans AK-01: a blueprint for anaerobic alkane oxidation.</title>
        <authorList>
            <person name="Callaghan A.V."/>
            <person name="Morris B.E."/>
            <person name="Pereira I.A."/>
            <person name="McInerney M.J."/>
            <person name="Austin R.N."/>
            <person name="Groves J.T."/>
            <person name="Kukor J.J."/>
            <person name="Suflita J.M."/>
            <person name="Young L.Y."/>
            <person name="Zylstra G.J."/>
            <person name="Wawrik B."/>
        </authorList>
    </citation>
    <scope>NUCLEOTIDE SEQUENCE [LARGE SCALE GENOMIC DNA]</scope>
    <source>
        <strain evidence="17 18">AK-01</strain>
    </source>
</reference>
<comment type="catalytic activity">
    <reaction evidence="1">
        <text>ATP + protein L-histidine = ADP + protein N-phospho-L-histidine.</text>
        <dbReference type="EC" id="2.7.13.3"/>
    </reaction>
</comment>
<dbReference type="PANTHER" id="PTHR43395:SF10">
    <property type="entry name" value="CHEMOTAXIS PROTEIN CHEA"/>
    <property type="match status" value="1"/>
</dbReference>
<dbReference type="GO" id="GO:0005524">
    <property type="term" value="F:ATP binding"/>
    <property type="evidence" value="ECO:0007669"/>
    <property type="project" value="UniProtKB-KW"/>
</dbReference>
<dbReference type="SUPFAM" id="SSF50341">
    <property type="entry name" value="CheW-like"/>
    <property type="match status" value="1"/>
</dbReference>
<evidence type="ECO:0000256" key="4">
    <source>
        <dbReference type="ARBA" id="ARBA00022500"/>
    </source>
</evidence>
<evidence type="ECO:0000313" key="17">
    <source>
        <dbReference type="EMBL" id="ACL06162.1"/>
    </source>
</evidence>
<feature type="domain" description="Histidine kinase" evidence="14">
    <location>
        <begin position="347"/>
        <end position="581"/>
    </location>
</feature>
<dbReference type="Gene3D" id="3.30.565.10">
    <property type="entry name" value="Histidine kinase-like ATPase, C-terminal domain"/>
    <property type="match status" value="1"/>
</dbReference>
<evidence type="ECO:0000256" key="1">
    <source>
        <dbReference type="ARBA" id="ARBA00000085"/>
    </source>
</evidence>
<dbReference type="PROSITE" id="PS50851">
    <property type="entry name" value="CHEW"/>
    <property type="match status" value="1"/>
</dbReference>
<dbReference type="Pfam" id="PF02518">
    <property type="entry name" value="HATPase_c"/>
    <property type="match status" value="1"/>
</dbReference>
<feature type="domain" description="HPt" evidence="16">
    <location>
        <begin position="1"/>
        <end position="104"/>
    </location>
</feature>
<evidence type="ECO:0000256" key="11">
    <source>
        <dbReference type="ARBA" id="ARBA00035100"/>
    </source>
</evidence>
<feature type="modified residue" description="Phosphohistidine" evidence="12">
    <location>
        <position position="47"/>
    </location>
</feature>
<evidence type="ECO:0000256" key="9">
    <source>
        <dbReference type="ARBA" id="ARBA00022840"/>
    </source>
</evidence>
<dbReference type="SMART" id="SM00260">
    <property type="entry name" value="CheW"/>
    <property type="match status" value="1"/>
</dbReference>
<dbReference type="HOGENOM" id="CLU_000650_3_6_7"/>
<feature type="compositionally biased region" description="Low complexity" evidence="13">
    <location>
        <begin position="140"/>
        <end position="155"/>
    </location>
</feature>
<evidence type="ECO:0000256" key="7">
    <source>
        <dbReference type="ARBA" id="ARBA00022741"/>
    </source>
</evidence>
<feature type="region of interest" description="Disordered" evidence="13">
    <location>
        <begin position="132"/>
        <end position="163"/>
    </location>
</feature>
<dbReference type="InterPro" id="IPR003594">
    <property type="entry name" value="HATPase_dom"/>
</dbReference>
<dbReference type="SMART" id="SM01231">
    <property type="entry name" value="H-kinase_dim"/>
    <property type="match status" value="1"/>
</dbReference>
<dbReference type="RefSeq" id="WP_015949208.1">
    <property type="nucleotide sequence ID" value="NC_011768.1"/>
</dbReference>
<keyword evidence="5 12" id="KW-0597">Phosphoprotein</keyword>
<dbReference type="InterPro" id="IPR036890">
    <property type="entry name" value="HATPase_C_sf"/>
</dbReference>
<dbReference type="InterPro" id="IPR002545">
    <property type="entry name" value="CheW-lke_dom"/>
</dbReference>
<dbReference type="SMART" id="SM00387">
    <property type="entry name" value="HATPase_c"/>
    <property type="match status" value="1"/>
</dbReference>
<dbReference type="InterPro" id="IPR008207">
    <property type="entry name" value="Sig_transdc_His_kin_Hpt_dom"/>
</dbReference>
<keyword evidence="9" id="KW-0067">ATP-binding</keyword>
<dbReference type="Pfam" id="PF02895">
    <property type="entry name" value="H-kinase_dim"/>
    <property type="match status" value="1"/>
</dbReference>